<dbReference type="InterPro" id="IPR006860">
    <property type="entry name" value="FecR"/>
</dbReference>
<dbReference type="Pfam" id="PF04773">
    <property type="entry name" value="FecR"/>
    <property type="match status" value="1"/>
</dbReference>
<name>A0A4R8DSQ2_9BACT</name>
<dbReference type="AlphaFoldDB" id="A0A4R8DSQ2"/>
<protein>
    <submittedName>
        <fullName evidence="4">FecR family protein</fullName>
    </submittedName>
</protein>
<evidence type="ECO:0000313" key="5">
    <source>
        <dbReference type="Proteomes" id="UP000294498"/>
    </source>
</evidence>
<dbReference type="EMBL" id="SODV01000001">
    <property type="protein sequence ID" value="TDX00898.1"/>
    <property type="molecule type" value="Genomic_DNA"/>
</dbReference>
<sequence>MSLTNEERLKRLFDTELWSEEDRRWLLDYLETQDQEELRRLMDAHFQAEAAADRAHPPEAERLLTLIHERIQGRKDRPWILTLKKLAVAALVLLMAGSAILYFLPGRSPATMPPAVSGNAHDRPPGRNNALLTLADGRTITLDSAADGGLARQGNTQVIKLNGQIAYKDAGGAQALFNTISTANGNQYQLLLPDGTKAWLNAASSMRFPTAFNGKERRVEVTGEAYFEVAKNPAMPFTIEAGNGEIEVLGTHVDINAYPDEPTVKTTLLEGAVAVKRAEARQVLEPGQQAAFSAQGGITLSKNVDVARETAWKDGFFWFDNTDMHTLMRQVSRWYDVDVTFKGNIEDDGFSGKIRRDVPLSKFLKVLEQYDVHFTIEGRKITVQP</sequence>
<organism evidence="4 5">
    <name type="scientific">Dinghuibacter silviterrae</name>
    <dbReference type="NCBI Taxonomy" id="1539049"/>
    <lineage>
        <taxon>Bacteria</taxon>
        <taxon>Pseudomonadati</taxon>
        <taxon>Bacteroidota</taxon>
        <taxon>Chitinophagia</taxon>
        <taxon>Chitinophagales</taxon>
        <taxon>Chitinophagaceae</taxon>
        <taxon>Dinghuibacter</taxon>
    </lineage>
</organism>
<accession>A0A4R8DSQ2</accession>
<dbReference type="Gene3D" id="2.60.120.1440">
    <property type="match status" value="1"/>
</dbReference>
<dbReference type="InterPro" id="IPR012373">
    <property type="entry name" value="Ferrdict_sens_TM"/>
</dbReference>
<dbReference type="RefSeq" id="WP_133992988.1">
    <property type="nucleotide sequence ID" value="NZ_SODV01000001.1"/>
</dbReference>
<dbReference type="InterPro" id="IPR032508">
    <property type="entry name" value="FecR_C"/>
</dbReference>
<evidence type="ECO:0000259" key="3">
    <source>
        <dbReference type="Pfam" id="PF16344"/>
    </source>
</evidence>
<dbReference type="GO" id="GO:0016989">
    <property type="term" value="F:sigma factor antagonist activity"/>
    <property type="evidence" value="ECO:0007669"/>
    <property type="project" value="TreeGrafter"/>
</dbReference>
<feature type="domain" description="Protein FecR C-terminal" evidence="3">
    <location>
        <begin position="317"/>
        <end position="383"/>
    </location>
</feature>
<evidence type="ECO:0000313" key="4">
    <source>
        <dbReference type="EMBL" id="TDX00898.1"/>
    </source>
</evidence>
<keyword evidence="1" id="KW-1133">Transmembrane helix</keyword>
<feature type="domain" description="FecR protein" evidence="2">
    <location>
        <begin position="179"/>
        <end position="273"/>
    </location>
</feature>
<dbReference type="Pfam" id="PF16344">
    <property type="entry name" value="FecR_C"/>
    <property type="match status" value="1"/>
</dbReference>
<keyword evidence="1" id="KW-0812">Transmembrane</keyword>
<evidence type="ECO:0000259" key="2">
    <source>
        <dbReference type="Pfam" id="PF04773"/>
    </source>
</evidence>
<reference evidence="4 5" key="1">
    <citation type="submission" date="2019-03" db="EMBL/GenBank/DDBJ databases">
        <title>Genomic Encyclopedia of Type Strains, Phase IV (KMG-IV): sequencing the most valuable type-strain genomes for metagenomic binning, comparative biology and taxonomic classification.</title>
        <authorList>
            <person name="Goeker M."/>
        </authorList>
    </citation>
    <scope>NUCLEOTIDE SEQUENCE [LARGE SCALE GENOMIC DNA]</scope>
    <source>
        <strain evidence="4 5">DSM 100059</strain>
    </source>
</reference>
<dbReference type="Gene3D" id="3.55.50.30">
    <property type="match status" value="1"/>
</dbReference>
<comment type="caution">
    <text evidence="4">The sequence shown here is derived from an EMBL/GenBank/DDBJ whole genome shotgun (WGS) entry which is preliminary data.</text>
</comment>
<dbReference type="OrthoDB" id="1099963at2"/>
<dbReference type="PANTHER" id="PTHR30273:SF2">
    <property type="entry name" value="PROTEIN FECR"/>
    <property type="match status" value="1"/>
</dbReference>
<feature type="transmembrane region" description="Helical" evidence="1">
    <location>
        <begin position="86"/>
        <end position="104"/>
    </location>
</feature>
<dbReference type="Proteomes" id="UP000294498">
    <property type="component" value="Unassembled WGS sequence"/>
</dbReference>
<proteinExistence type="predicted"/>
<keyword evidence="5" id="KW-1185">Reference proteome</keyword>
<dbReference type="PANTHER" id="PTHR30273">
    <property type="entry name" value="PERIPLASMIC SIGNAL SENSOR AND SIGMA FACTOR ACTIVATOR FECR-RELATED"/>
    <property type="match status" value="1"/>
</dbReference>
<gene>
    <name evidence="4" type="ORF">EDB95_1927</name>
</gene>
<evidence type="ECO:0000256" key="1">
    <source>
        <dbReference type="SAM" id="Phobius"/>
    </source>
</evidence>
<dbReference type="PIRSF" id="PIRSF018266">
    <property type="entry name" value="FecR"/>
    <property type="match status" value="1"/>
</dbReference>
<keyword evidence="1" id="KW-0472">Membrane</keyword>